<dbReference type="InterPro" id="IPR004799">
    <property type="entry name" value="Periplasmic_diS_OxRdtase_DsbE"/>
</dbReference>
<dbReference type="AlphaFoldDB" id="A0A0M7BPN3"/>
<protein>
    <submittedName>
        <fullName evidence="7">DsbE family thiol:disulfide interchange protein</fullName>
    </submittedName>
</protein>
<feature type="domain" description="Thioredoxin" evidence="6">
    <location>
        <begin position="32"/>
        <end position="174"/>
    </location>
</feature>
<dbReference type="PANTHER" id="PTHR42852">
    <property type="entry name" value="THIOL:DISULFIDE INTERCHANGE PROTEIN DSBE"/>
    <property type="match status" value="1"/>
</dbReference>
<dbReference type="RefSeq" id="WP_042483080.1">
    <property type="nucleotide sequence ID" value="NZ_CAXOJJ010000013.1"/>
</dbReference>
<dbReference type="GO" id="GO:0030288">
    <property type="term" value="C:outer membrane-bounded periplasmic space"/>
    <property type="evidence" value="ECO:0007669"/>
    <property type="project" value="InterPro"/>
</dbReference>
<dbReference type="InterPro" id="IPR013740">
    <property type="entry name" value="Redoxin"/>
</dbReference>
<dbReference type="OrthoDB" id="9811352at2"/>
<dbReference type="NCBIfam" id="TIGR00385">
    <property type="entry name" value="dsbE"/>
    <property type="match status" value="1"/>
</dbReference>
<evidence type="ECO:0000259" key="6">
    <source>
        <dbReference type="PROSITE" id="PS51352"/>
    </source>
</evidence>
<dbReference type="EMBL" id="QEXO01000002">
    <property type="protein sequence ID" value="PWE14742.1"/>
    <property type="molecule type" value="Genomic_DNA"/>
</dbReference>
<evidence type="ECO:0000256" key="1">
    <source>
        <dbReference type="ARBA" id="ARBA00004196"/>
    </source>
</evidence>
<evidence type="ECO:0000313" key="7">
    <source>
        <dbReference type="EMBL" id="PWE14742.1"/>
    </source>
</evidence>
<sequence length="176" mass="20024">MNRFTVPLIGFVLLLVFLGIGLTLKPSEVPSPLVDKPAPAFSLPQLHNPEARFSGEQMKGRVWLLNVWASWCYPCLTEHPFIKELSTKHKVPVVGLNYKDVPEESREWLLRNGNSYEVSVMDRDGRVGIDFGVYGVPETFVIDKQGIVRFKHIGPVSRESMEETLLPLIRRLEQQP</sequence>
<evidence type="ECO:0000313" key="8">
    <source>
        <dbReference type="EMBL" id="WBM38978.1"/>
    </source>
</evidence>
<evidence type="ECO:0000313" key="9">
    <source>
        <dbReference type="Proteomes" id="UP000245216"/>
    </source>
</evidence>
<accession>A0A0S2JQD2</accession>
<dbReference type="SUPFAM" id="SSF52833">
    <property type="entry name" value="Thioredoxin-like"/>
    <property type="match status" value="1"/>
</dbReference>
<reference evidence="7 9" key="2">
    <citation type="submission" date="2018-05" db="EMBL/GenBank/DDBJ databases">
        <authorList>
            <person name="Lanie J.A."/>
            <person name="Ng W.-L."/>
            <person name="Kazmierczak K.M."/>
            <person name="Andrzejewski T.M."/>
            <person name="Davidsen T.M."/>
            <person name="Wayne K.J."/>
            <person name="Tettelin H."/>
            <person name="Glass J.I."/>
            <person name="Rusch D."/>
            <person name="Podicherti R."/>
            <person name="Tsui H.-C.T."/>
            <person name="Winkler M.E."/>
        </authorList>
    </citation>
    <scope>NUCLEOTIDE SEQUENCE [LARGE SCALE GENOMIC DNA]</scope>
    <source>
        <strain evidence="7 9">YBY</strain>
    </source>
</reference>
<keyword evidence="4" id="KW-1015">Disulfide bond</keyword>
<dbReference type="EMBL" id="CP096916">
    <property type="protein sequence ID" value="WBM38978.1"/>
    <property type="molecule type" value="Genomic_DNA"/>
</dbReference>
<comment type="similarity">
    <text evidence="2">Belongs to the thioredoxin family. DsbE subfamily.</text>
</comment>
<gene>
    <name evidence="7" type="ORF">DF183_08560</name>
    <name evidence="8" type="ORF">M2J83_03875</name>
</gene>
<dbReference type="PROSITE" id="PS51352">
    <property type="entry name" value="THIOREDOXIN_2"/>
    <property type="match status" value="1"/>
</dbReference>
<name>A0A0M7BPN3_ALCFA</name>
<dbReference type="Gene3D" id="3.40.30.10">
    <property type="entry name" value="Glutaredoxin"/>
    <property type="match status" value="1"/>
</dbReference>
<organism evidence="7 9">
    <name type="scientific">Alcaligenes faecalis</name>
    <dbReference type="NCBI Taxonomy" id="511"/>
    <lineage>
        <taxon>Bacteria</taxon>
        <taxon>Pseudomonadati</taxon>
        <taxon>Pseudomonadota</taxon>
        <taxon>Betaproteobacteria</taxon>
        <taxon>Burkholderiales</taxon>
        <taxon>Alcaligenaceae</taxon>
        <taxon>Alcaligenes</taxon>
    </lineage>
</organism>
<evidence type="ECO:0000256" key="5">
    <source>
        <dbReference type="ARBA" id="ARBA00023284"/>
    </source>
</evidence>
<evidence type="ECO:0000256" key="2">
    <source>
        <dbReference type="ARBA" id="ARBA00007758"/>
    </source>
</evidence>
<proteinExistence type="inferred from homology"/>
<evidence type="ECO:0000313" key="10">
    <source>
        <dbReference type="Proteomes" id="UP001211866"/>
    </source>
</evidence>
<accession>A0A0M7BPN3</accession>
<dbReference type="InterPro" id="IPR036249">
    <property type="entry name" value="Thioredoxin-like_sf"/>
</dbReference>
<dbReference type="Proteomes" id="UP001211866">
    <property type="component" value="Chromosome"/>
</dbReference>
<reference evidence="8 10" key="3">
    <citation type="submission" date="2022-05" db="EMBL/GenBank/DDBJ databases">
        <title>Complete sequence of strain NY11312.</title>
        <authorList>
            <person name="Zhou D."/>
        </authorList>
    </citation>
    <scope>NUCLEOTIDE SEQUENCE [LARGE SCALE GENOMIC DNA]</scope>
    <source>
        <strain evidence="8 10">NY11312</strain>
    </source>
</reference>
<keyword evidence="3" id="KW-0201">Cytochrome c-type biogenesis</keyword>
<keyword evidence="5" id="KW-0676">Redox-active center</keyword>
<dbReference type="STRING" id="511.UZ73_07455"/>
<dbReference type="KEGG" id="afa:UZ73_07455"/>
<dbReference type="InterPro" id="IPR013766">
    <property type="entry name" value="Thioredoxin_domain"/>
</dbReference>
<dbReference type="GeneID" id="29369306"/>
<comment type="subcellular location">
    <subcellularLocation>
        <location evidence="1">Cell envelope</location>
    </subcellularLocation>
</comment>
<dbReference type="CDD" id="cd03010">
    <property type="entry name" value="TlpA_like_DsbE"/>
    <property type="match status" value="1"/>
</dbReference>
<keyword evidence="10" id="KW-1185">Reference proteome</keyword>
<dbReference type="GO" id="GO:0015036">
    <property type="term" value="F:disulfide oxidoreductase activity"/>
    <property type="evidence" value="ECO:0007669"/>
    <property type="project" value="InterPro"/>
</dbReference>
<dbReference type="InterPro" id="IPR050553">
    <property type="entry name" value="Thioredoxin_ResA/DsbE_sf"/>
</dbReference>
<evidence type="ECO:0000256" key="4">
    <source>
        <dbReference type="ARBA" id="ARBA00023157"/>
    </source>
</evidence>
<dbReference type="PANTHER" id="PTHR42852:SF6">
    <property type="entry name" value="THIOL:DISULFIDE INTERCHANGE PROTEIN DSBE"/>
    <property type="match status" value="1"/>
</dbReference>
<evidence type="ECO:0000256" key="3">
    <source>
        <dbReference type="ARBA" id="ARBA00022748"/>
    </source>
</evidence>
<dbReference type="GO" id="GO:0017004">
    <property type="term" value="P:cytochrome complex assembly"/>
    <property type="evidence" value="ECO:0007669"/>
    <property type="project" value="UniProtKB-KW"/>
</dbReference>
<dbReference type="Pfam" id="PF08534">
    <property type="entry name" value="Redoxin"/>
    <property type="match status" value="1"/>
</dbReference>
<reference evidence="7 9" key="1">
    <citation type="submission" date="2018-05" db="EMBL/GenBank/DDBJ databases">
        <title>Genome Sequence of an Efficient Indole-Degrading Bacterium, Alcaligenes sp.YBY.</title>
        <authorList>
            <person name="Yang B."/>
        </authorList>
    </citation>
    <scope>NUCLEOTIDE SEQUENCE [LARGE SCALE GENOMIC DNA]</scope>
    <source>
        <strain evidence="7 9">YBY</strain>
    </source>
</reference>
<dbReference type="Proteomes" id="UP000245216">
    <property type="component" value="Unassembled WGS sequence"/>
</dbReference>